<reference evidence="1" key="1">
    <citation type="submission" date="2022-09" db="EMBL/GenBank/DDBJ databases">
        <title>Molecular characterization of Glaesserella parasuis strains circulating in commercial swine farms using whole-genome sequencing.</title>
        <authorList>
            <person name="Mugabi R."/>
            <person name="Clavijo M."/>
            <person name="Li G."/>
        </authorList>
    </citation>
    <scope>NUCLEOTIDE SEQUENCE</scope>
    <source>
        <strain evidence="1">0435-53</strain>
    </source>
</reference>
<comment type="caution">
    <text evidence="1">The sequence shown here is derived from an EMBL/GenBank/DDBJ whole genome shotgun (WGS) entry which is preliminary data.</text>
</comment>
<organism evidence="1 2">
    <name type="scientific">Glaesserella parasuis</name>
    <name type="common">Haemophilus parasuis</name>
    <dbReference type="NCBI Taxonomy" id="738"/>
    <lineage>
        <taxon>Bacteria</taxon>
        <taxon>Pseudomonadati</taxon>
        <taxon>Pseudomonadota</taxon>
        <taxon>Gammaproteobacteria</taxon>
        <taxon>Pasteurellales</taxon>
        <taxon>Pasteurellaceae</taxon>
        <taxon>Glaesserella</taxon>
    </lineage>
</organism>
<dbReference type="RefSeq" id="WP_075606055.1">
    <property type="nucleotide sequence ID" value="NZ_CP049088.1"/>
</dbReference>
<name>A0A6G6HLS7_GLAPU</name>
<proteinExistence type="predicted"/>
<evidence type="ECO:0000313" key="1">
    <source>
        <dbReference type="EMBL" id="MDD2167095.1"/>
    </source>
</evidence>
<accession>A0A6G6HLS7</accession>
<dbReference type="EMBL" id="JAODIR010000001">
    <property type="protein sequence ID" value="MDD2167095.1"/>
    <property type="molecule type" value="Genomic_DNA"/>
</dbReference>
<gene>
    <name evidence="1" type="ORF">N5925_00430</name>
</gene>
<sequence length="104" mass="12177">MTGVSAWAEQLINQITAVHKNQYLPKKREDWLLLRERWNRYTAEHRAFVLRVAGIEGNFPLERYSDTQKRAIATAIADVNAFAKADFALISRIRKFWRDLEKGD</sequence>
<dbReference type="Proteomes" id="UP001148834">
    <property type="component" value="Unassembled WGS sequence"/>
</dbReference>
<protein>
    <submittedName>
        <fullName evidence="1">Uncharacterized protein</fullName>
    </submittedName>
</protein>
<evidence type="ECO:0000313" key="2">
    <source>
        <dbReference type="Proteomes" id="UP001148834"/>
    </source>
</evidence>
<dbReference type="AlphaFoldDB" id="A0A6G6HLS7"/>